<organism evidence="2 3">
    <name type="scientific">Vibrio jasicida</name>
    <dbReference type="NCBI Taxonomy" id="766224"/>
    <lineage>
        <taxon>Bacteria</taxon>
        <taxon>Pseudomonadati</taxon>
        <taxon>Pseudomonadota</taxon>
        <taxon>Gammaproteobacteria</taxon>
        <taxon>Vibrionales</taxon>
        <taxon>Vibrionaceae</taxon>
        <taxon>Vibrio</taxon>
    </lineage>
</organism>
<evidence type="ECO:0000313" key="2">
    <source>
        <dbReference type="EMBL" id="CAH1603858.1"/>
    </source>
</evidence>
<sequence>MRLGYSAHFYTYDRCLNGHPHIHLSVTRGGLDKHKPIYFKTLQFSFPQRILPINLLPTKNNGLTHSGSEKLGV</sequence>
<dbReference type="GO" id="GO:0003677">
    <property type="term" value="F:DNA binding"/>
    <property type="evidence" value="ECO:0007669"/>
    <property type="project" value="InterPro"/>
</dbReference>
<reference evidence="2" key="1">
    <citation type="submission" date="2022-01" db="EMBL/GenBank/DDBJ databases">
        <authorList>
            <person name="Lagorce A."/>
        </authorList>
    </citation>
    <scope>NUCLEOTIDE SEQUENCE</scope>
    <source>
        <strain evidence="2">Th15_F1_A12</strain>
    </source>
</reference>
<dbReference type="EMBL" id="CAKMUD010000143">
    <property type="protein sequence ID" value="CAH1603858.1"/>
    <property type="molecule type" value="Genomic_DNA"/>
</dbReference>
<dbReference type="Pfam" id="PF04986">
    <property type="entry name" value="Y2_Tnp"/>
    <property type="match status" value="1"/>
</dbReference>
<dbReference type="InterPro" id="IPR007069">
    <property type="entry name" value="Transposase_32"/>
</dbReference>
<protein>
    <recommendedName>
        <fullName evidence="1">Transposase IS801/IS1294 domain-containing protein</fullName>
    </recommendedName>
</protein>
<feature type="domain" description="Transposase IS801/IS1294" evidence="1">
    <location>
        <begin position="5"/>
        <end position="51"/>
    </location>
</feature>
<accession>A0AAU9R1E0</accession>
<dbReference type="Proteomes" id="UP001295462">
    <property type="component" value="Unassembled WGS sequence"/>
</dbReference>
<name>A0AAU9R1E0_9VIBR</name>
<proteinExistence type="predicted"/>
<dbReference type="GO" id="GO:0004803">
    <property type="term" value="F:transposase activity"/>
    <property type="evidence" value="ECO:0007669"/>
    <property type="project" value="InterPro"/>
</dbReference>
<comment type="caution">
    <text evidence="2">The sequence shown here is derived from an EMBL/GenBank/DDBJ whole genome shotgun (WGS) entry which is preliminary data.</text>
</comment>
<dbReference type="AlphaFoldDB" id="A0AAU9R1E0"/>
<evidence type="ECO:0000259" key="1">
    <source>
        <dbReference type="Pfam" id="PF04986"/>
    </source>
</evidence>
<dbReference type="GO" id="GO:0006313">
    <property type="term" value="P:DNA transposition"/>
    <property type="evidence" value="ECO:0007669"/>
    <property type="project" value="InterPro"/>
</dbReference>
<evidence type="ECO:0000313" key="3">
    <source>
        <dbReference type="Proteomes" id="UP001295462"/>
    </source>
</evidence>
<gene>
    <name evidence="2" type="ORF">THF1A12_840004</name>
</gene>